<proteinExistence type="predicted"/>
<dbReference type="PANTHER" id="PTHR47027:SF30">
    <property type="entry name" value="THAP-TYPE DOMAIN-CONTAINING PROTEIN"/>
    <property type="match status" value="1"/>
</dbReference>
<dbReference type="InterPro" id="IPR000477">
    <property type="entry name" value="RT_dom"/>
</dbReference>
<evidence type="ECO:0000313" key="2">
    <source>
        <dbReference type="EMBL" id="KAF2896729.1"/>
    </source>
</evidence>
<name>A0A8K0GEI6_IGNLU</name>
<reference evidence="2" key="1">
    <citation type="submission" date="2019-08" db="EMBL/GenBank/DDBJ databases">
        <title>The genome of the North American firefly Photinus pyralis.</title>
        <authorList>
            <consortium name="Photinus pyralis genome working group"/>
            <person name="Fallon T.R."/>
            <person name="Sander Lower S.E."/>
            <person name="Weng J.-K."/>
        </authorList>
    </citation>
    <scope>NUCLEOTIDE SEQUENCE</scope>
    <source>
        <strain evidence="2">TRF0915ILg1</strain>
        <tissue evidence="2">Whole body</tissue>
    </source>
</reference>
<organism evidence="2 3">
    <name type="scientific">Ignelater luminosus</name>
    <name type="common">Cucubano</name>
    <name type="synonym">Pyrophorus luminosus</name>
    <dbReference type="NCBI Taxonomy" id="2038154"/>
    <lineage>
        <taxon>Eukaryota</taxon>
        <taxon>Metazoa</taxon>
        <taxon>Ecdysozoa</taxon>
        <taxon>Arthropoda</taxon>
        <taxon>Hexapoda</taxon>
        <taxon>Insecta</taxon>
        <taxon>Pterygota</taxon>
        <taxon>Neoptera</taxon>
        <taxon>Endopterygota</taxon>
        <taxon>Coleoptera</taxon>
        <taxon>Polyphaga</taxon>
        <taxon>Elateriformia</taxon>
        <taxon>Elateroidea</taxon>
        <taxon>Elateridae</taxon>
        <taxon>Agrypninae</taxon>
        <taxon>Pyrophorini</taxon>
        <taxon>Ignelater</taxon>
    </lineage>
</organism>
<evidence type="ECO:0000313" key="3">
    <source>
        <dbReference type="Proteomes" id="UP000801492"/>
    </source>
</evidence>
<evidence type="ECO:0000259" key="1">
    <source>
        <dbReference type="Pfam" id="PF00078"/>
    </source>
</evidence>
<sequence length="313" mass="36045">MPLNSSKPKSGANGRNGLLKGIAHEKWGSNKRSGRRNNSVYKYDNEIISKKWLDYALKRLKLGKPDGHNLITPEMINYLGNEREQMLLRLINKVRIYKVLPEDWKLAIILPIFKNGSVPCKIYKQNEAKLGATGEPQLKEEQCGFRKGRGTYDLIFKIRQLIEKLLERDIRIYVCFVDLTKAFESISRPELWENSKKAHRNEWGHYHMQAVNMNILAFADDIVLYAKSEKDLQYNLEVLIEELRKKNPAITAIKTKMVVVANDLCSVNISINDEEMQQVTSFKYLGVITNQSGDKAENLKTRIKANNKMFGVL</sequence>
<dbReference type="InterPro" id="IPR043502">
    <property type="entry name" value="DNA/RNA_pol_sf"/>
</dbReference>
<protein>
    <recommendedName>
        <fullName evidence="1">Reverse transcriptase domain-containing protein</fullName>
    </recommendedName>
</protein>
<dbReference type="EMBL" id="VTPC01004793">
    <property type="protein sequence ID" value="KAF2896729.1"/>
    <property type="molecule type" value="Genomic_DNA"/>
</dbReference>
<accession>A0A8K0GEI6</accession>
<dbReference type="PANTHER" id="PTHR47027">
    <property type="entry name" value="REVERSE TRANSCRIPTASE DOMAIN-CONTAINING PROTEIN"/>
    <property type="match status" value="1"/>
</dbReference>
<dbReference type="AlphaFoldDB" id="A0A8K0GEI6"/>
<dbReference type="SUPFAM" id="SSF56672">
    <property type="entry name" value="DNA/RNA polymerases"/>
    <property type="match status" value="1"/>
</dbReference>
<dbReference type="OrthoDB" id="6781486at2759"/>
<comment type="caution">
    <text evidence="2">The sequence shown here is derived from an EMBL/GenBank/DDBJ whole genome shotgun (WGS) entry which is preliminary data.</text>
</comment>
<dbReference type="Proteomes" id="UP000801492">
    <property type="component" value="Unassembled WGS sequence"/>
</dbReference>
<feature type="domain" description="Reverse transcriptase" evidence="1">
    <location>
        <begin position="210"/>
        <end position="288"/>
    </location>
</feature>
<keyword evidence="3" id="KW-1185">Reference proteome</keyword>
<gene>
    <name evidence="2" type="ORF">ILUMI_09445</name>
</gene>
<dbReference type="GO" id="GO:0071897">
    <property type="term" value="P:DNA biosynthetic process"/>
    <property type="evidence" value="ECO:0007669"/>
    <property type="project" value="UniProtKB-ARBA"/>
</dbReference>
<dbReference type="Pfam" id="PF00078">
    <property type="entry name" value="RVT_1"/>
    <property type="match status" value="1"/>
</dbReference>